<evidence type="ECO:0000313" key="2">
    <source>
        <dbReference type="Proteomes" id="UP000253153"/>
    </source>
</evidence>
<reference evidence="1 2" key="1">
    <citation type="submission" date="2018-06" db="EMBL/GenBank/DDBJ databases">
        <title>Fusarium incarnatum-equiseti species complex species 28.</title>
        <authorList>
            <person name="Gardiner D.M."/>
        </authorList>
    </citation>
    <scope>NUCLEOTIDE SEQUENCE [LARGE SCALE GENOMIC DNA]</scope>
    <source>
        <strain evidence="1 2">FIESC_28</strain>
    </source>
</reference>
<dbReference type="Proteomes" id="UP000253153">
    <property type="component" value="Unassembled WGS sequence"/>
</dbReference>
<name>A0A366S8G5_9HYPO</name>
<protein>
    <submittedName>
        <fullName evidence="1">Uncharacterized protein</fullName>
    </submittedName>
</protein>
<dbReference type="EMBL" id="QKXC01000043">
    <property type="protein sequence ID" value="RBR25198.1"/>
    <property type="molecule type" value="Genomic_DNA"/>
</dbReference>
<comment type="caution">
    <text evidence="1">The sequence shown here is derived from an EMBL/GenBank/DDBJ whole genome shotgun (WGS) entry which is preliminary data.</text>
</comment>
<organism evidence="1 2">
    <name type="scientific">Fusarium coffeatum</name>
    <dbReference type="NCBI Taxonomy" id="231269"/>
    <lineage>
        <taxon>Eukaryota</taxon>
        <taxon>Fungi</taxon>
        <taxon>Dikarya</taxon>
        <taxon>Ascomycota</taxon>
        <taxon>Pezizomycotina</taxon>
        <taxon>Sordariomycetes</taxon>
        <taxon>Hypocreomycetidae</taxon>
        <taxon>Hypocreales</taxon>
        <taxon>Nectriaceae</taxon>
        <taxon>Fusarium</taxon>
        <taxon>Fusarium incarnatum-equiseti species complex</taxon>
    </lineage>
</organism>
<gene>
    <name evidence="1" type="ORF">FIESC28_02106</name>
</gene>
<dbReference type="RefSeq" id="XP_031019789.1">
    <property type="nucleotide sequence ID" value="XM_031156256.1"/>
</dbReference>
<sequence>MMWFSIVSTLCKKVSDGEATLAPSITRLEPIVPDELEIRPDPQLRPNVSSKIQMRWTIPTMMEIDIDNSPFVFLFRPEQDIRLRQSATGPRVANSDLICPYQPRRHQDPMVELHMTPFAAACSHLYSLIATDEFDPSWVLRSFRSHLRLPASNVDGAFLGVRSRCKVKNTARHPEAIQLRNRSLTVPYYTIYDSEDDTHDDQAVQENGNEYGNFASEASSVDLYKKAFRKGVQKMDRRIDDRGRPNAILTSFMATPQ</sequence>
<dbReference type="GeneID" id="41991552"/>
<keyword evidence="2" id="KW-1185">Reference proteome</keyword>
<evidence type="ECO:0000313" key="1">
    <source>
        <dbReference type="EMBL" id="RBR25198.1"/>
    </source>
</evidence>
<accession>A0A366S8G5</accession>
<proteinExistence type="predicted"/>
<dbReference type="AlphaFoldDB" id="A0A366S8G5"/>